<name>A0A4P6K1E1_KTERU</name>
<dbReference type="InterPro" id="IPR001646">
    <property type="entry name" value="5peptide_repeat"/>
</dbReference>
<dbReference type="Pfam" id="PF00805">
    <property type="entry name" value="Pentapeptide"/>
    <property type="match status" value="1"/>
</dbReference>
<gene>
    <name evidence="4" type="ORF">EPA93_41045</name>
</gene>
<keyword evidence="3" id="KW-1133">Transmembrane helix</keyword>
<keyword evidence="3" id="KW-0472">Membrane</keyword>
<feature type="transmembrane region" description="Helical" evidence="3">
    <location>
        <begin position="376"/>
        <end position="396"/>
    </location>
</feature>
<dbReference type="Gene3D" id="2.160.20.80">
    <property type="entry name" value="E3 ubiquitin-protein ligase SopA"/>
    <property type="match status" value="1"/>
</dbReference>
<feature type="region of interest" description="Disordered" evidence="2">
    <location>
        <begin position="1"/>
        <end position="23"/>
    </location>
</feature>
<feature type="transmembrane region" description="Helical" evidence="3">
    <location>
        <begin position="430"/>
        <end position="448"/>
    </location>
</feature>
<dbReference type="PANTHER" id="PTHR47485">
    <property type="entry name" value="THYLAKOID LUMENAL 17.4 KDA PROTEIN, CHLOROPLASTIC"/>
    <property type="match status" value="1"/>
</dbReference>
<dbReference type="EMBL" id="CP035758">
    <property type="protein sequence ID" value="QBD82028.1"/>
    <property type="molecule type" value="Genomic_DNA"/>
</dbReference>
<dbReference type="PANTHER" id="PTHR47485:SF1">
    <property type="entry name" value="THYLAKOID LUMENAL 17.4 KDA PROTEIN, CHLOROPLASTIC"/>
    <property type="match status" value="1"/>
</dbReference>
<protein>
    <submittedName>
        <fullName evidence="4">Pentapeptide repeat-containing protein</fullName>
    </submittedName>
</protein>
<reference evidence="4 5" key="1">
    <citation type="submission" date="2019-01" db="EMBL/GenBank/DDBJ databases">
        <title>Ktedonosporobacter rubrisoli SCAWS-G2.</title>
        <authorList>
            <person name="Huang Y."/>
            <person name="Yan B."/>
        </authorList>
    </citation>
    <scope>NUCLEOTIDE SEQUENCE [LARGE SCALE GENOMIC DNA]</scope>
    <source>
        <strain evidence="4 5">SCAWS-G2</strain>
    </source>
</reference>
<dbReference type="SUPFAM" id="SSF141571">
    <property type="entry name" value="Pentapeptide repeat-like"/>
    <property type="match status" value="1"/>
</dbReference>
<feature type="compositionally biased region" description="Polar residues" evidence="2">
    <location>
        <begin position="1"/>
        <end position="14"/>
    </location>
</feature>
<evidence type="ECO:0000256" key="2">
    <source>
        <dbReference type="SAM" id="MobiDB-lite"/>
    </source>
</evidence>
<dbReference type="AlphaFoldDB" id="A0A4P6K1E1"/>
<keyword evidence="1" id="KW-0677">Repeat</keyword>
<evidence type="ECO:0000313" key="5">
    <source>
        <dbReference type="Proteomes" id="UP000290365"/>
    </source>
</evidence>
<dbReference type="RefSeq" id="WP_129893088.1">
    <property type="nucleotide sequence ID" value="NZ_CP035758.1"/>
</dbReference>
<evidence type="ECO:0000313" key="4">
    <source>
        <dbReference type="EMBL" id="QBD82028.1"/>
    </source>
</evidence>
<feature type="transmembrane region" description="Helical" evidence="3">
    <location>
        <begin position="567"/>
        <end position="588"/>
    </location>
</feature>
<sequence length="596" mass="66772">MQVSQPLSRSQSIVHDSAADDRDTWREHWRSRQQPWRTEEEIDAQRQHELQHYLDAVQPDVEQGHYPFKDIATKLSRADIEWLLAHHQQQAHLTAGLDLRGAHLYKVRLHGLPLSAIQGGLEPEAWLLVTDKQREMAAIRLEKADLRGAHLEGANLCGAHLEEADLRGAYLQNANLRGAHLASANLSGAHLEGADLREAHLGGTDEYPKPADLRTAFLDGTTRLEDLSLGTEQYGYAPLADIHWNDANLAAIDWSQLPKLGDESVTQWKLPVEYLAAIRAYRQLATLLRAKGMSEYADHFLYRAHVNQHLLLPQRALLPVVLRVFVRERMPLPKVLLRLHERRVGQHPAPHPIRLALLRLIPVLLILIALALLQPLIVAALLILCIGAILAILPIMRKRGQHPPEYRRTQSFITSPLLISHKERRRQQGFLLLGYLLGIPDAQLPRLLQAPRLALKRLPWLEKLESRQPALAGAFLALIVALLLFDDTVACYSKYIGSALLRALTGYGYKLARCFSCYLFIILAFALAYALIGAQAPLQSLFFSLASFHGLSFLYGNGLFSGHLPTVLAAGESVIGLIMEICFVTTLLQRFSASNR</sequence>
<organism evidence="4 5">
    <name type="scientific">Ktedonosporobacter rubrisoli</name>
    <dbReference type="NCBI Taxonomy" id="2509675"/>
    <lineage>
        <taxon>Bacteria</taxon>
        <taxon>Bacillati</taxon>
        <taxon>Chloroflexota</taxon>
        <taxon>Ktedonobacteria</taxon>
        <taxon>Ktedonobacterales</taxon>
        <taxon>Ktedonosporobacteraceae</taxon>
        <taxon>Ktedonosporobacter</taxon>
    </lineage>
</organism>
<keyword evidence="3" id="KW-0812">Transmembrane</keyword>
<feature type="transmembrane region" description="Helical" evidence="3">
    <location>
        <begin position="468"/>
        <end position="490"/>
    </location>
</feature>
<dbReference type="Proteomes" id="UP000290365">
    <property type="component" value="Chromosome"/>
</dbReference>
<keyword evidence="5" id="KW-1185">Reference proteome</keyword>
<dbReference type="OrthoDB" id="158879at2"/>
<feature type="transmembrane region" description="Helical" evidence="3">
    <location>
        <begin position="511"/>
        <end position="532"/>
    </location>
</feature>
<dbReference type="KEGG" id="kbs:EPA93_41045"/>
<proteinExistence type="predicted"/>
<evidence type="ECO:0000256" key="3">
    <source>
        <dbReference type="SAM" id="Phobius"/>
    </source>
</evidence>
<accession>A0A4P6K1E1</accession>
<evidence type="ECO:0000256" key="1">
    <source>
        <dbReference type="ARBA" id="ARBA00022737"/>
    </source>
</evidence>